<dbReference type="PROSITE" id="PS50222">
    <property type="entry name" value="EF_HAND_2"/>
    <property type="match status" value="1"/>
</dbReference>
<dbReference type="EMBL" id="DF238036">
    <property type="protein sequence ID" value="GAQ92665.1"/>
    <property type="molecule type" value="Genomic_DNA"/>
</dbReference>
<gene>
    <name evidence="11" type="ORF">KFL_010870020</name>
</gene>
<dbReference type="GO" id="GO:0005509">
    <property type="term" value="F:calcium ion binding"/>
    <property type="evidence" value="ECO:0007669"/>
    <property type="project" value="InterPro"/>
</dbReference>
<evidence type="ECO:0000256" key="6">
    <source>
        <dbReference type="ARBA" id="ARBA00023065"/>
    </source>
</evidence>
<feature type="domain" description="EF-hand" evidence="10">
    <location>
        <begin position="230"/>
        <end position="265"/>
    </location>
</feature>
<keyword evidence="4 9" id="KW-0812">Transmembrane</keyword>
<dbReference type="PANTHER" id="PTHR31503">
    <property type="entry name" value="VACUOLAR CALCIUM ION TRANSPORTER"/>
    <property type="match status" value="1"/>
</dbReference>
<feature type="transmembrane region" description="Helical" evidence="9">
    <location>
        <begin position="481"/>
        <end position="504"/>
    </location>
</feature>
<dbReference type="GO" id="GO:0012505">
    <property type="term" value="C:endomembrane system"/>
    <property type="evidence" value="ECO:0007669"/>
    <property type="project" value="UniProtKB-SubCell"/>
</dbReference>
<organism evidence="11 12">
    <name type="scientific">Klebsormidium nitens</name>
    <name type="common">Green alga</name>
    <name type="synonym">Ulothrix nitens</name>
    <dbReference type="NCBI Taxonomy" id="105231"/>
    <lineage>
        <taxon>Eukaryota</taxon>
        <taxon>Viridiplantae</taxon>
        <taxon>Streptophyta</taxon>
        <taxon>Klebsormidiophyceae</taxon>
        <taxon>Klebsormidiales</taxon>
        <taxon>Klebsormidiaceae</taxon>
        <taxon>Klebsormidium</taxon>
    </lineage>
</organism>
<dbReference type="Gene3D" id="1.20.1420.30">
    <property type="entry name" value="NCX, central ion-binding region"/>
    <property type="match status" value="2"/>
</dbReference>
<accession>A0A1Y1IP36</accession>
<dbReference type="GO" id="GO:0015369">
    <property type="term" value="F:calcium:proton antiporter activity"/>
    <property type="evidence" value="ECO:0000318"/>
    <property type="project" value="GO_Central"/>
</dbReference>
<dbReference type="GO" id="GO:0005774">
    <property type="term" value="C:vacuolar membrane"/>
    <property type="evidence" value="ECO:0007669"/>
    <property type="project" value="UniProtKB-ARBA"/>
</dbReference>
<feature type="transmembrane region" description="Helical" evidence="9">
    <location>
        <begin position="175"/>
        <end position="196"/>
    </location>
</feature>
<feature type="transmembrane region" description="Helical" evidence="9">
    <location>
        <begin position="408"/>
        <end position="426"/>
    </location>
</feature>
<dbReference type="InterPro" id="IPR004837">
    <property type="entry name" value="NaCa_Exmemb"/>
</dbReference>
<feature type="transmembrane region" description="Helical" evidence="9">
    <location>
        <begin position="446"/>
        <end position="469"/>
    </location>
</feature>
<evidence type="ECO:0000256" key="9">
    <source>
        <dbReference type="SAM" id="Phobius"/>
    </source>
</evidence>
<evidence type="ECO:0000256" key="2">
    <source>
        <dbReference type="ARBA" id="ARBA00022448"/>
    </source>
</evidence>
<keyword evidence="3" id="KW-0050">Antiport</keyword>
<dbReference type="SUPFAM" id="SSF47473">
    <property type="entry name" value="EF-hand"/>
    <property type="match status" value="1"/>
</dbReference>
<comment type="subcellular location">
    <subcellularLocation>
        <location evidence="1">Endomembrane system</location>
        <topology evidence="1">Multi-pass membrane protein</topology>
    </subcellularLocation>
</comment>
<keyword evidence="12" id="KW-1185">Reference proteome</keyword>
<evidence type="ECO:0000313" key="12">
    <source>
        <dbReference type="Proteomes" id="UP000054558"/>
    </source>
</evidence>
<keyword evidence="7 9" id="KW-0472">Membrane</keyword>
<dbReference type="InterPro" id="IPR004713">
    <property type="entry name" value="CaH_exchang"/>
</dbReference>
<dbReference type="InterPro" id="IPR044880">
    <property type="entry name" value="NCX_ion-bd_dom_sf"/>
</dbReference>
<evidence type="ECO:0000256" key="7">
    <source>
        <dbReference type="ARBA" id="ARBA00023136"/>
    </source>
</evidence>
<dbReference type="Proteomes" id="UP000054558">
    <property type="component" value="Unassembled WGS sequence"/>
</dbReference>
<reference evidence="11 12" key="1">
    <citation type="journal article" date="2014" name="Nat. Commun.">
        <title>Klebsormidium flaccidum genome reveals primary factors for plant terrestrial adaptation.</title>
        <authorList>
            <person name="Hori K."/>
            <person name="Maruyama F."/>
            <person name="Fujisawa T."/>
            <person name="Togashi T."/>
            <person name="Yamamoto N."/>
            <person name="Seo M."/>
            <person name="Sato S."/>
            <person name="Yamada T."/>
            <person name="Mori H."/>
            <person name="Tajima N."/>
            <person name="Moriyama T."/>
            <person name="Ikeuchi M."/>
            <person name="Watanabe M."/>
            <person name="Wada H."/>
            <person name="Kobayashi K."/>
            <person name="Saito M."/>
            <person name="Masuda T."/>
            <person name="Sasaki-Sekimoto Y."/>
            <person name="Mashiguchi K."/>
            <person name="Awai K."/>
            <person name="Shimojima M."/>
            <person name="Masuda S."/>
            <person name="Iwai M."/>
            <person name="Nobusawa T."/>
            <person name="Narise T."/>
            <person name="Kondo S."/>
            <person name="Saito H."/>
            <person name="Sato R."/>
            <person name="Murakawa M."/>
            <person name="Ihara Y."/>
            <person name="Oshima-Yamada Y."/>
            <person name="Ohtaka K."/>
            <person name="Satoh M."/>
            <person name="Sonobe K."/>
            <person name="Ishii M."/>
            <person name="Ohtani R."/>
            <person name="Kanamori-Sato M."/>
            <person name="Honoki R."/>
            <person name="Miyazaki D."/>
            <person name="Mochizuki H."/>
            <person name="Umetsu J."/>
            <person name="Higashi K."/>
            <person name="Shibata D."/>
            <person name="Kamiya Y."/>
            <person name="Sato N."/>
            <person name="Nakamura Y."/>
            <person name="Tabata S."/>
            <person name="Ida S."/>
            <person name="Kurokawa K."/>
            <person name="Ohta H."/>
        </authorList>
    </citation>
    <scope>NUCLEOTIDE SEQUENCE [LARGE SCALE GENOMIC DNA]</scope>
    <source>
        <strain evidence="11 12">NIES-2285</strain>
    </source>
</reference>
<sequence length="567" mass="61176">MVCSEVYGILPCSEGVVGSIFLLLVYGFIILQGARWISEGSELLLKVIDPGLIGGLLLPIVGALPDTFIVAASGLGGSPSEAQDKVEIGLGALAGANVMLLTIVIGVSIIVGRCDLDSHGSAVDKRLTRGWDAKRTGVTVDGLIKEGAIFMVVSAMLLLVPQLPAYWGTRTQGEVTLAGMVLCFVILVAYVVWQTIAPALQKRRMRAARHKLLKLYAVRTAHRLGGGGNIDDESLRRIFRQFDRGGDGHLDGSELKALVTGMTFGATGLVTMEYDADFWLKNFSKDPESRAISEEDFVKGMKEWISQHRDIHKRSRSMHVLLRRVTRDSGHHTPSDPALVPGDSQHPESGPSAITQEQMSSHVAAREEIDRALQAASVVSDDDSSSSSSDSDDDEDRGPPVMPSKRRVVTWGAFLILAGCVVIGVASDPLVDALDSFSRASGVPQFFVSFVIAPLASNAQEAVSCFLIARRRRRSHITLALAQVYGAVTLNNSMALGVFLAIVHFRKLRWTFDSEVTVILAVCLGVGILGVRRTSYPLWVAYVLLSIYPLAIALTAILDYGAGWGKL</sequence>
<dbReference type="Pfam" id="PF01699">
    <property type="entry name" value="Na_Ca_ex"/>
    <property type="match status" value="2"/>
</dbReference>
<feature type="transmembrane region" description="Helical" evidence="9">
    <location>
        <begin position="88"/>
        <end position="111"/>
    </location>
</feature>
<keyword evidence="6" id="KW-0406">Ion transport</keyword>
<dbReference type="OMA" id="GATMNNI"/>
<feature type="transmembrane region" description="Helical" evidence="9">
    <location>
        <begin position="6"/>
        <end position="31"/>
    </location>
</feature>
<evidence type="ECO:0000256" key="5">
    <source>
        <dbReference type="ARBA" id="ARBA00022989"/>
    </source>
</evidence>
<proteinExistence type="predicted"/>
<keyword evidence="2" id="KW-0813">Transport</keyword>
<feature type="transmembrane region" description="Helical" evidence="9">
    <location>
        <begin position="538"/>
        <end position="558"/>
    </location>
</feature>
<feature type="transmembrane region" description="Helical" evidence="9">
    <location>
        <begin position="143"/>
        <end position="163"/>
    </location>
</feature>
<evidence type="ECO:0000256" key="3">
    <source>
        <dbReference type="ARBA" id="ARBA00022449"/>
    </source>
</evidence>
<feature type="compositionally biased region" description="Polar residues" evidence="8">
    <location>
        <begin position="352"/>
        <end position="361"/>
    </location>
</feature>
<dbReference type="InterPro" id="IPR002048">
    <property type="entry name" value="EF_hand_dom"/>
</dbReference>
<protein>
    <submittedName>
        <fullName evidence="11">Sodium/calcium exchanger family protein</fullName>
    </submittedName>
</protein>
<evidence type="ECO:0000256" key="4">
    <source>
        <dbReference type="ARBA" id="ARBA00022692"/>
    </source>
</evidence>
<keyword evidence="5 9" id="KW-1133">Transmembrane helix</keyword>
<dbReference type="Pfam" id="PF13499">
    <property type="entry name" value="EF-hand_7"/>
    <property type="match status" value="1"/>
</dbReference>
<feature type="region of interest" description="Disordered" evidence="8">
    <location>
        <begin position="326"/>
        <end position="403"/>
    </location>
</feature>
<feature type="transmembrane region" description="Helical" evidence="9">
    <location>
        <begin position="510"/>
        <end position="531"/>
    </location>
</feature>
<dbReference type="OrthoDB" id="26525at2759"/>
<dbReference type="PANTHER" id="PTHR31503:SF36">
    <property type="entry name" value="SODIUM_CALCIUM EXCHANGER MEMBRANE REGION DOMAIN-CONTAINING PROTEIN"/>
    <property type="match status" value="1"/>
</dbReference>
<dbReference type="GO" id="GO:0006874">
    <property type="term" value="P:intracellular calcium ion homeostasis"/>
    <property type="evidence" value="ECO:0000318"/>
    <property type="project" value="GO_Central"/>
</dbReference>
<evidence type="ECO:0000313" key="11">
    <source>
        <dbReference type="EMBL" id="GAQ92665.1"/>
    </source>
</evidence>
<feature type="compositionally biased region" description="Acidic residues" evidence="8">
    <location>
        <begin position="380"/>
        <end position="396"/>
    </location>
</feature>
<name>A0A1Y1IP36_KLENI</name>
<evidence type="ECO:0000256" key="8">
    <source>
        <dbReference type="SAM" id="MobiDB-lite"/>
    </source>
</evidence>
<evidence type="ECO:0000259" key="10">
    <source>
        <dbReference type="PROSITE" id="PS50222"/>
    </source>
</evidence>
<feature type="transmembrane region" description="Helical" evidence="9">
    <location>
        <begin position="52"/>
        <end position="76"/>
    </location>
</feature>
<evidence type="ECO:0000256" key="1">
    <source>
        <dbReference type="ARBA" id="ARBA00004127"/>
    </source>
</evidence>
<dbReference type="AlphaFoldDB" id="A0A1Y1IP36"/>
<dbReference type="InterPro" id="IPR011992">
    <property type="entry name" value="EF-hand-dom_pair"/>
</dbReference>
<dbReference type="GO" id="GO:0070588">
    <property type="term" value="P:calcium ion transmembrane transport"/>
    <property type="evidence" value="ECO:0000318"/>
    <property type="project" value="GO_Central"/>
</dbReference>